<proteinExistence type="predicted"/>
<evidence type="ECO:0000313" key="1">
    <source>
        <dbReference type="EMBL" id="GAA1500161.1"/>
    </source>
</evidence>
<evidence type="ECO:0008006" key="3">
    <source>
        <dbReference type="Google" id="ProtNLM"/>
    </source>
</evidence>
<dbReference type="Proteomes" id="UP001501391">
    <property type="component" value="Unassembled WGS sequence"/>
</dbReference>
<dbReference type="EMBL" id="BAAAOQ010000043">
    <property type="protein sequence ID" value="GAA1500161.1"/>
    <property type="molecule type" value="Genomic_DNA"/>
</dbReference>
<reference evidence="1 2" key="1">
    <citation type="journal article" date="2019" name="Int. J. Syst. Evol. Microbiol.">
        <title>The Global Catalogue of Microorganisms (GCM) 10K type strain sequencing project: providing services to taxonomists for standard genome sequencing and annotation.</title>
        <authorList>
            <consortium name="The Broad Institute Genomics Platform"/>
            <consortium name="The Broad Institute Genome Sequencing Center for Infectious Disease"/>
            <person name="Wu L."/>
            <person name="Ma J."/>
        </authorList>
    </citation>
    <scope>NUCLEOTIDE SEQUENCE [LARGE SCALE GENOMIC DNA]</scope>
    <source>
        <strain evidence="1 2">JCM 14924</strain>
    </source>
</reference>
<keyword evidence="2" id="KW-1185">Reference proteome</keyword>
<comment type="caution">
    <text evidence="1">The sequence shown here is derived from an EMBL/GenBank/DDBJ whole genome shotgun (WGS) entry which is preliminary data.</text>
</comment>
<evidence type="ECO:0000313" key="2">
    <source>
        <dbReference type="Proteomes" id="UP001501391"/>
    </source>
</evidence>
<name>A0ABN1ZJR3_9ACTN</name>
<sequence length="108" mass="11352">MHRKMLKMAEFTGLLPPAVLPGCVVYPAPSQSPLDFLPCAESGKPIPGVLRPGPMPGLAKLAVLAVIILAHRTVTCVLASAWSGGLRCAIMITGTALRHTRIGDPVLF</sequence>
<protein>
    <recommendedName>
        <fullName evidence="3">Secreted protein</fullName>
    </recommendedName>
</protein>
<organism evidence="1 2">
    <name type="scientific">Streptomyces bangladeshensis</name>
    <dbReference type="NCBI Taxonomy" id="295352"/>
    <lineage>
        <taxon>Bacteria</taxon>
        <taxon>Bacillati</taxon>
        <taxon>Actinomycetota</taxon>
        <taxon>Actinomycetes</taxon>
        <taxon>Kitasatosporales</taxon>
        <taxon>Streptomycetaceae</taxon>
        <taxon>Streptomyces</taxon>
    </lineage>
</organism>
<gene>
    <name evidence="1" type="ORF">GCM10009787_77440</name>
</gene>
<accession>A0ABN1ZJR3</accession>